<evidence type="ECO:0000313" key="1">
    <source>
        <dbReference type="EMBL" id="KAL2506964.1"/>
    </source>
</evidence>
<evidence type="ECO:0000313" key="2">
    <source>
        <dbReference type="Proteomes" id="UP001604277"/>
    </source>
</evidence>
<proteinExistence type="predicted"/>
<accession>A0ABD1T2N0</accession>
<comment type="caution">
    <text evidence="1">The sequence shown here is derived from an EMBL/GenBank/DDBJ whole genome shotgun (WGS) entry which is preliminary data.</text>
</comment>
<dbReference type="EMBL" id="JBFOLJ010000009">
    <property type="protein sequence ID" value="KAL2506964.1"/>
    <property type="molecule type" value="Genomic_DNA"/>
</dbReference>
<organism evidence="1 2">
    <name type="scientific">Forsythia ovata</name>
    <dbReference type="NCBI Taxonomy" id="205694"/>
    <lineage>
        <taxon>Eukaryota</taxon>
        <taxon>Viridiplantae</taxon>
        <taxon>Streptophyta</taxon>
        <taxon>Embryophyta</taxon>
        <taxon>Tracheophyta</taxon>
        <taxon>Spermatophyta</taxon>
        <taxon>Magnoliopsida</taxon>
        <taxon>eudicotyledons</taxon>
        <taxon>Gunneridae</taxon>
        <taxon>Pentapetalae</taxon>
        <taxon>asterids</taxon>
        <taxon>lamiids</taxon>
        <taxon>Lamiales</taxon>
        <taxon>Oleaceae</taxon>
        <taxon>Forsythieae</taxon>
        <taxon>Forsythia</taxon>
    </lineage>
</organism>
<dbReference type="AlphaFoldDB" id="A0ABD1T2N0"/>
<name>A0ABD1T2N0_9LAMI</name>
<reference evidence="2" key="1">
    <citation type="submission" date="2024-07" db="EMBL/GenBank/DDBJ databases">
        <title>Two chromosome-level genome assemblies of Korean endemic species Abeliophyllum distichum and Forsythia ovata (Oleaceae).</title>
        <authorList>
            <person name="Jang H."/>
        </authorList>
    </citation>
    <scope>NUCLEOTIDE SEQUENCE [LARGE SCALE GENOMIC DNA]</scope>
</reference>
<dbReference type="Proteomes" id="UP001604277">
    <property type="component" value="Unassembled WGS sequence"/>
</dbReference>
<keyword evidence="2" id="KW-1185">Reference proteome</keyword>
<sequence length="118" mass="12919">MSQTPASTLQSPPVLLSKFPTVYAAASPPLFFPTEIAAAAPNVTDTPMHFDKIYSVSLGYWLAKASMLRRAQIQLVTGGHLCGSLIFQASPKLAEDYFISLVNDFMTWSWHAFSCSIC</sequence>
<protein>
    <submittedName>
        <fullName evidence="1">Uncharacterized protein</fullName>
    </submittedName>
</protein>
<gene>
    <name evidence="1" type="ORF">Fot_30611</name>
</gene>